<feature type="non-terminal residue" evidence="2">
    <location>
        <position position="53"/>
    </location>
</feature>
<keyword evidence="1" id="KW-0472">Membrane</keyword>
<name>A0ABX1N0Q9_9RHOO</name>
<dbReference type="EMBL" id="WTVR01000067">
    <property type="protein sequence ID" value="NMF91137.1"/>
    <property type="molecule type" value="Genomic_DNA"/>
</dbReference>
<sequence length="53" mass="5033">MQHACGGLVSGKQVPWRAAPALAGVAGALLAGLGALAGAHFGVVGDWGVLGPV</sequence>
<protein>
    <submittedName>
        <fullName evidence="2">Uncharacterized protein</fullName>
    </submittedName>
</protein>
<reference evidence="2 3" key="1">
    <citation type="submission" date="2019-12" db="EMBL/GenBank/DDBJ databases">
        <title>Comparative genomics gives insights into the taxonomy of the Azoarcus-Aromatoleum group and reveals separate origins of nif in the plant-associated Azoarcus and non-plant-associated Aromatoleum sub-groups.</title>
        <authorList>
            <person name="Lafos M."/>
            <person name="Maluk M."/>
            <person name="Batista M."/>
            <person name="Junghare M."/>
            <person name="Carmona M."/>
            <person name="Faoro H."/>
            <person name="Cruz L.M."/>
            <person name="Battistoni F."/>
            <person name="De Souza E."/>
            <person name="Pedrosa F."/>
            <person name="Chen W.-M."/>
            <person name="Poole P.S."/>
            <person name="Dixon R.A."/>
            <person name="James E.K."/>
        </authorList>
    </citation>
    <scope>NUCLEOTIDE SEQUENCE [LARGE SCALE GENOMIC DNA]</scope>
    <source>
        <strain evidence="2 3">ToN1</strain>
    </source>
</reference>
<dbReference type="Proteomes" id="UP000652074">
    <property type="component" value="Unassembled WGS sequence"/>
</dbReference>
<evidence type="ECO:0000256" key="1">
    <source>
        <dbReference type="SAM" id="Phobius"/>
    </source>
</evidence>
<gene>
    <name evidence="2" type="ORF">GPA26_21990</name>
</gene>
<proteinExistence type="predicted"/>
<keyword evidence="1" id="KW-1133">Transmembrane helix</keyword>
<evidence type="ECO:0000313" key="3">
    <source>
        <dbReference type="Proteomes" id="UP000652074"/>
    </source>
</evidence>
<evidence type="ECO:0000313" key="2">
    <source>
        <dbReference type="EMBL" id="NMF91137.1"/>
    </source>
</evidence>
<accession>A0ABX1N0Q9</accession>
<organism evidence="2 3">
    <name type="scientific">Aromatoleum petrolei</name>
    <dbReference type="NCBI Taxonomy" id="76116"/>
    <lineage>
        <taxon>Bacteria</taxon>
        <taxon>Pseudomonadati</taxon>
        <taxon>Pseudomonadota</taxon>
        <taxon>Betaproteobacteria</taxon>
        <taxon>Rhodocyclales</taxon>
        <taxon>Rhodocyclaceae</taxon>
        <taxon>Aromatoleum</taxon>
    </lineage>
</organism>
<keyword evidence="3" id="KW-1185">Reference proteome</keyword>
<comment type="caution">
    <text evidence="2">The sequence shown here is derived from an EMBL/GenBank/DDBJ whole genome shotgun (WGS) entry which is preliminary data.</text>
</comment>
<feature type="transmembrane region" description="Helical" evidence="1">
    <location>
        <begin position="21"/>
        <end position="43"/>
    </location>
</feature>
<keyword evidence="1" id="KW-0812">Transmembrane</keyword>